<feature type="domain" description="Porphobilinogen deaminase C-terminal" evidence="9">
    <location>
        <begin position="233"/>
        <end position="305"/>
    </location>
</feature>
<evidence type="ECO:0000313" key="11">
    <source>
        <dbReference type="Proteomes" id="UP001139264"/>
    </source>
</evidence>
<dbReference type="GO" id="GO:0005737">
    <property type="term" value="C:cytoplasm"/>
    <property type="evidence" value="ECO:0007669"/>
    <property type="project" value="UniProtKB-UniRule"/>
</dbReference>
<feature type="domain" description="Porphobilinogen deaminase N-terminal" evidence="8">
    <location>
        <begin position="7"/>
        <end position="214"/>
    </location>
</feature>
<dbReference type="GO" id="GO:0004418">
    <property type="term" value="F:hydroxymethylbilane synthase activity"/>
    <property type="evidence" value="ECO:0007669"/>
    <property type="project" value="UniProtKB-UniRule"/>
</dbReference>
<comment type="catalytic activity">
    <reaction evidence="6 7">
        <text>4 porphobilinogen + H2O = hydroxymethylbilane + 4 NH4(+)</text>
        <dbReference type="Rhea" id="RHEA:13185"/>
        <dbReference type="ChEBI" id="CHEBI:15377"/>
        <dbReference type="ChEBI" id="CHEBI:28938"/>
        <dbReference type="ChEBI" id="CHEBI:57845"/>
        <dbReference type="ChEBI" id="CHEBI:58126"/>
        <dbReference type="EC" id="2.5.1.61"/>
    </reaction>
</comment>
<keyword evidence="4 7" id="KW-0808">Transferase</keyword>
<evidence type="ECO:0000256" key="7">
    <source>
        <dbReference type="HAMAP-Rule" id="MF_00260"/>
    </source>
</evidence>
<dbReference type="Gene3D" id="3.40.190.10">
    <property type="entry name" value="Periplasmic binding protein-like II"/>
    <property type="match status" value="2"/>
</dbReference>
<evidence type="ECO:0000259" key="8">
    <source>
        <dbReference type="Pfam" id="PF01379"/>
    </source>
</evidence>
<dbReference type="SUPFAM" id="SSF54782">
    <property type="entry name" value="Porphobilinogen deaminase (hydroxymethylbilane synthase), C-terminal domain"/>
    <property type="match status" value="1"/>
</dbReference>
<name>A0A9X1S489_9MICC</name>
<dbReference type="SUPFAM" id="SSF53850">
    <property type="entry name" value="Periplasmic binding protein-like II"/>
    <property type="match status" value="1"/>
</dbReference>
<dbReference type="InterPro" id="IPR036803">
    <property type="entry name" value="Porphobilinogen_deaminase_C_sf"/>
</dbReference>
<dbReference type="AlphaFoldDB" id="A0A9X1S489"/>
<evidence type="ECO:0000256" key="6">
    <source>
        <dbReference type="ARBA" id="ARBA00048169"/>
    </source>
</evidence>
<evidence type="ECO:0000256" key="5">
    <source>
        <dbReference type="ARBA" id="ARBA00023244"/>
    </source>
</evidence>
<feature type="modified residue" description="S-(dipyrrolylmethanemethyl)cysteine" evidence="7">
    <location>
        <position position="249"/>
    </location>
</feature>
<evidence type="ECO:0000259" key="9">
    <source>
        <dbReference type="Pfam" id="PF03900"/>
    </source>
</evidence>
<proteinExistence type="inferred from homology"/>
<evidence type="ECO:0000256" key="1">
    <source>
        <dbReference type="ARBA" id="ARBA00002869"/>
    </source>
</evidence>
<comment type="similarity">
    <text evidence="2 7">Belongs to the HMBS family.</text>
</comment>
<gene>
    <name evidence="7 10" type="primary">hemC</name>
    <name evidence="10" type="ORF">LJ751_01395</name>
</gene>
<evidence type="ECO:0000256" key="4">
    <source>
        <dbReference type="ARBA" id="ARBA00022679"/>
    </source>
</evidence>
<dbReference type="EMBL" id="JAJFZP010000003">
    <property type="protein sequence ID" value="MCC3268015.1"/>
    <property type="molecule type" value="Genomic_DNA"/>
</dbReference>
<evidence type="ECO:0000256" key="3">
    <source>
        <dbReference type="ARBA" id="ARBA00011245"/>
    </source>
</evidence>
<dbReference type="FunFam" id="3.40.190.10:FF:000005">
    <property type="entry name" value="Porphobilinogen deaminase"/>
    <property type="match status" value="1"/>
</dbReference>
<dbReference type="PANTHER" id="PTHR11557">
    <property type="entry name" value="PORPHOBILINOGEN DEAMINASE"/>
    <property type="match status" value="1"/>
</dbReference>
<dbReference type="Proteomes" id="UP001139264">
    <property type="component" value="Unassembled WGS sequence"/>
</dbReference>
<dbReference type="InterPro" id="IPR022419">
    <property type="entry name" value="Porphobilin_deaminase_cofac_BS"/>
</dbReference>
<accession>A0A9X1S489</accession>
<keyword evidence="5 7" id="KW-0627">Porphyrin biosynthesis</keyword>
<dbReference type="HAMAP" id="MF_00260">
    <property type="entry name" value="Porphobil_deam"/>
    <property type="match status" value="1"/>
</dbReference>
<evidence type="ECO:0000256" key="2">
    <source>
        <dbReference type="ARBA" id="ARBA00005638"/>
    </source>
</evidence>
<comment type="subunit">
    <text evidence="3 7">Monomer.</text>
</comment>
<dbReference type="PIRSF" id="PIRSF001438">
    <property type="entry name" value="4pyrrol_synth_OHMeBilane_synth"/>
    <property type="match status" value="1"/>
</dbReference>
<comment type="caution">
    <text evidence="10">The sequence shown here is derived from an EMBL/GenBank/DDBJ whole genome shotgun (WGS) entry which is preliminary data.</text>
</comment>
<comment type="function">
    <text evidence="1 7">Tetrapolymerization of the monopyrrole PBG into the hydroxymethylbilane pre-uroporphyrinogen in several discrete steps.</text>
</comment>
<dbReference type="Gene3D" id="3.30.160.40">
    <property type="entry name" value="Porphobilinogen deaminase, C-terminal domain"/>
    <property type="match status" value="1"/>
</dbReference>
<dbReference type="InterPro" id="IPR000860">
    <property type="entry name" value="HemC"/>
</dbReference>
<dbReference type="InterPro" id="IPR022418">
    <property type="entry name" value="Porphobilinogen_deaminase_C"/>
</dbReference>
<dbReference type="Pfam" id="PF01379">
    <property type="entry name" value="Porphobil_deam"/>
    <property type="match status" value="1"/>
</dbReference>
<comment type="cofactor">
    <cofactor evidence="7">
        <name>dipyrromethane</name>
        <dbReference type="ChEBI" id="CHEBI:60342"/>
    </cofactor>
    <text evidence="7">Binds 1 dipyrromethane group covalently.</text>
</comment>
<dbReference type="InterPro" id="IPR022417">
    <property type="entry name" value="Porphobilin_deaminase_N"/>
</dbReference>
<dbReference type="PANTHER" id="PTHR11557:SF0">
    <property type="entry name" value="PORPHOBILINOGEN DEAMINASE"/>
    <property type="match status" value="1"/>
</dbReference>
<evidence type="ECO:0000313" key="10">
    <source>
        <dbReference type="EMBL" id="MCC3268015.1"/>
    </source>
</evidence>
<comment type="miscellaneous">
    <text evidence="7">The porphobilinogen subunits are added to the dipyrromethane group.</text>
</comment>
<organism evidence="10 11">
    <name type="scientific">Arthrobacter gengyunqii</name>
    <dbReference type="NCBI Taxonomy" id="2886940"/>
    <lineage>
        <taxon>Bacteria</taxon>
        <taxon>Bacillati</taxon>
        <taxon>Actinomycetota</taxon>
        <taxon>Actinomycetes</taxon>
        <taxon>Micrococcales</taxon>
        <taxon>Micrococcaceae</taxon>
        <taxon>Arthrobacter</taxon>
    </lineage>
</organism>
<dbReference type="RefSeq" id="WP_227906471.1">
    <property type="nucleotide sequence ID" value="NZ_CP095461.1"/>
</dbReference>
<sequence>MAHSPVLIGTRGSALAVTQTTTVANALSELGGFDVELVRVRTEGDINRAALSQIGGTGVFVAALRDSLLRGDCDVAVHSLKDLPTGAAEGLTIGAIPGRVDVRDALCARDGLTLAQLPEGARVGTGSPRRAAQLRAARPDLEVVDIRGNVDTRLGRVSGLVEGAPGDLDAVVLAAAGLARLGRLEKVSEFLDPSVMLPAPGQGALAVECRSADAAEGPLSRALAAYDNNAARLTVTAERALLNRLEAGCTAPIGALATLTEVRLHLEVVVCSDDGTKIMRRSAATAELDEDGARALGVRLAEDLLAAGAASLTDLAVS</sequence>
<dbReference type="Pfam" id="PF03900">
    <property type="entry name" value="Porphobil_deamC"/>
    <property type="match status" value="1"/>
</dbReference>
<dbReference type="NCBIfam" id="TIGR00212">
    <property type="entry name" value="hemC"/>
    <property type="match status" value="1"/>
</dbReference>
<protein>
    <recommendedName>
        <fullName evidence="7">Porphobilinogen deaminase</fullName>
        <shortName evidence="7">PBG</shortName>
        <ecNumber evidence="7">2.5.1.61</ecNumber>
    </recommendedName>
    <alternativeName>
        <fullName evidence="7">Hydroxymethylbilane synthase</fullName>
        <shortName evidence="7">HMBS</shortName>
    </alternativeName>
    <alternativeName>
        <fullName evidence="7">Pre-uroporphyrinogen synthase</fullName>
    </alternativeName>
</protein>
<dbReference type="GO" id="GO:0006782">
    <property type="term" value="P:protoporphyrinogen IX biosynthetic process"/>
    <property type="evidence" value="ECO:0007669"/>
    <property type="project" value="UniProtKB-UniRule"/>
</dbReference>
<reference evidence="10" key="1">
    <citation type="submission" date="2021-10" db="EMBL/GenBank/DDBJ databases">
        <title>Novel species in genus Arthrobacter.</title>
        <authorList>
            <person name="Liu Y."/>
        </authorList>
    </citation>
    <scope>NUCLEOTIDE SEQUENCE</scope>
    <source>
        <strain evidence="10">Zg-Y809</strain>
    </source>
</reference>
<dbReference type="PRINTS" id="PR00151">
    <property type="entry name" value="PORPHBDMNASE"/>
</dbReference>
<dbReference type="EC" id="2.5.1.61" evidence="7"/>
<dbReference type="PROSITE" id="PS00533">
    <property type="entry name" value="PORPHOBILINOGEN_DEAM"/>
    <property type="match status" value="1"/>
</dbReference>